<gene>
    <name evidence="2" type="ORF">CWI38_2269p0010</name>
</gene>
<keyword evidence="1" id="KW-0472">Membrane</keyword>
<dbReference type="Proteomes" id="UP000292282">
    <property type="component" value="Unassembled WGS sequence"/>
</dbReference>
<organism evidence="2 3">
    <name type="scientific">Hamiltosporidium tvaerminnensis</name>
    <dbReference type="NCBI Taxonomy" id="1176355"/>
    <lineage>
        <taxon>Eukaryota</taxon>
        <taxon>Fungi</taxon>
        <taxon>Fungi incertae sedis</taxon>
        <taxon>Microsporidia</taxon>
        <taxon>Dubosqiidae</taxon>
        <taxon>Hamiltosporidium</taxon>
    </lineage>
</organism>
<keyword evidence="1" id="KW-1133">Transmembrane helix</keyword>
<comment type="caution">
    <text evidence="2">The sequence shown here is derived from an EMBL/GenBank/DDBJ whole genome shotgun (WGS) entry which is preliminary data.</text>
</comment>
<protein>
    <submittedName>
        <fullName evidence="2">Uncharacterized protein</fullName>
    </submittedName>
</protein>
<dbReference type="EMBL" id="PITK01002269">
    <property type="protein sequence ID" value="TBU08382.1"/>
    <property type="molecule type" value="Genomic_DNA"/>
</dbReference>
<feature type="transmembrane region" description="Helical" evidence="1">
    <location>
        <begin position="65"/>
        <end position="83"/>
    </location>
</feature>
<proteinExistence type="predicted"/>
<name>A0A4V6MVI3_9MICR</name>
<evidence type="ECO:0000256" key="1">
    <source>
        <dbReference type="SAM" id="Phobius"/>
    </source>
</evidence>
<sequence>MEIDPNNSLLSKYTEICSAQNIIKNEEPDIIIDSNFKIDHRIALFSFISLTIVRLFISICLEQSFRMIGMLFSLIAIFISFNLKIENFSGFYELHENSKKKLFFYLETHEFIKCFTHCYIQDRNVFRDADGMCQHCNKFGKTVDLLATRCEKIVSISVIRQLNVRVTNKTFKTSEKEENDEPIININKDSFLEKEEYMAVKEVD</sequence>
<dbReference type="VEuPathDB" id="MicrosporidiaDB:CWI38_2269p0010"/>
<feature type="transmembrane region" description="Helical" evidence="1">
    <location>
        <begin position="42"/>
        <end position="59"/>
    </location>
</feature>
<dbReference type="AlphaFoldDB" id="A0A4V6MVI3"/>
<reference evidence="2 3" key="1">
    <citation type="submission" date="2017-12" db="EMBL/GenBank/DDBJ databases">
        <authorList>
            <person name="Pombert J.-F."/>
            <person name="Haag K.L."/>
            <person name="Ebert D."/>
        </authorList>
    </citation>
    <scope>NUCLEOTIDE SEQUENCE [LARGE SCALE GENOMIC DNA]</scope>
    <source>
        <strain evidence="2">IL-G-3</strain>
    </source>
</reference>
<accession>A0A4V6MVI3</accession>
<keyword evidence="3" id="KW-1185">Reference proteome</keyword>
<keyword evidence="1" id="KW-0812">Transmembrane</keyword>
<evidence type="ECO:0000313" key="2">
    <source>
        <dbReference type="EMBL" id="TBU08382.1"/>
    </source>
</evidence>
<evidence type="ECO:0000313" key="3">
    <source>
        <dbReference type="Proteomes" id="UP000292282"/>
    </source>
</evidence>